<protein>
    <submittedName>
        <fullName evidence="1">Uncharacterized protein</fullName>
    </submittedName>
</protein>
<dbReference type="InParanoid" id="A2DCG6"/>
<accession>A2DCG6</accession>
<dbReference type="EMBL" id="DS113187">
    <property type="protein sequence ID" value="EAY21903.1"/>
    <property type="molecule type" value="Genomic_DNA"/>
</dbReference>
<dbReference type="Proteomes" id="UP000001542">
    <property type="component" value="Unassembled WGS sequence"/>
</dbReference>
<dbReference type="VEuPathDB" id="TrichDB:TVAGG3_0956860"/>
<gene>
    <name evidence="1" type="ORF">TVAG_249630</name>
</gene>
<name>A2DCG6_TRIV3</name>
<dbReference type="RefSeq" id="XP_001582889.1">
    <property type="nucleotide sequence ID" value="XM_001582839.1"/>
</dbReference>
<sequence length="145" mass="17012">MIVSYVEPILIEYIKAGARDDYINNEKFQNDPFNRRISELIELCCKQEYDSRITPEDLQDRIDNLAKETLTDPNELDQYNKYCEYLFSLKQKEYGTKEMIDKAQKLGFYENDDTLSRIIKAENPSFKEPRSSVFAAFVQSLAPTK</sequence>
<proteinExistence type="predicted"/>
<keyword evidence="2" id="KW-1185">Reference proteome</keyword>
<reference evidence="1" key="2">
    <citation type="journal article" date="2007" name="Science">
        <title>Draft genome sequence of the sexually transmitted pathogen Trichomonas vaginalis.</title>
        <authorList>
            <person name="Carlton J.M."/>
            <person name="Hirt R.P."/>
            <person name="Silva J.C."/>
            <person name="Delcher A.L."/>
            <person name="Schatz M."/>
            <person name="Zhao Q."/>
            <person name="Wortman J.R."/>
            <person name="Bidwell S.L."/>
            <person name="Alsmark U.C.M."/>
            <person name="Besteiro S."/>
            <person name="Sicheritz-Ponten T."/>
            <person name="Noel C.J."/>
            <person name="Dacks J.B."/>
            <person name="Foster P.G."/>
            <person name="Simillion C."/>
            <person name="Van de Peer Y."/>
            <person name="Miranda-Saavedra D."/>
            <person name="Barton G.J."/>
            <person name="Westrop G.D."/>
            <person name="Mueller S."/>
            <person name="Dessi D."/>
            <person name="Fiori P.L."/>
            <person name="Ren Q."/>
            <person name="Paulsen I."/>
            <person name="Zhang H."/>
            <person name="Bastida-Corcuera F.D."/>
            <person name="Simoes-Barbosa A."/>
            <person name="Brown M.T."/>
            <person name="Hayes R.D."/>
            <person name="Mukherjee M."/>
            <person name="Okumura C.Y."/>
            <person name="Schneider R."/>
            <person name="Smith A.J."/>
            <person name="Vanacova S."/>
            <person name="Villalvazo M."/>
            <person name="Haas B.J."/>
            <person name="Pertea M."/>
            <person name="Feldblyum T.V."/>
            <person name="Utterback T.R."/>
            <person name="Shu C.L."/>
            <person name="Osoegawa K."/>
            <person name="de Jong P.J."/>
            <person name="Hrdy I."/>
            <person name="Horvathova L."/>
            <person name="Zubacova Z."/>
            <person name="Dolezal P."/>
            <person name="Malik S.B."/>
            <person name="Logsdon J.M. Jr."/>
            <person name="Henze K."/>
            <person name="Gupta A."/>
            <person name="Wang C.C."/>
            <person name="Dunne R.L."/>
            <person name="Upcroft J.A."/>
            <person name="Upcroft P."/>
            <person name="White O."/>
            <person name="Salzberg S.L."/>
            <person name="Tang P."/>
            <person name="Chiu C.-H."/>
            <person name="Lee Y.-S."/>
            <person name="Embley T.M."/>
            <person name="Coombs G.H."/>
            <person name="Mottram J.C."/>
            <person name="Tachezy J."/>
            <person name="Fraser-Liggett C.M."/>
            <person name="Johnson P.J."/>
        </authorList>
    </citation>
    <scope>NUCLEOTIDE SEQUENCE [LARGE SCALE GENOMIC DNA]</scope>
    <source>
        <strain evidence="1">G3</strain>
    </source>
</reference>
<organism evidence="1 2">
    <name type="scientific">Trichomonas vaginalis (strain ATCC PRA-98 / G3)</name>
    <dbReference type="NCBI Taxonomy" id="412133"/>
    <lineage>
        <taxon>Eukaryota</taxon>
        <taxon>Metamonada</taxon>
        <taxon>Parabasalia</taxon>
        <taxon>Trichomonadida</taxon>
        <taxon>Trichomonadidae</taxon>
        <taxon>Trichomonas</taxon>
    </lineage>
</organism>
<dbReference type="SMR" id="A2DCG6"/>
<dbReference type="VEuPathDB" id="TrichDB:TVAG_249630"/>
<evidence type="ECO:0000313" key="1">
    <source>
        <dbReference type="EMBL" id="EAY21903.1"/>
    </source>
</evidence>
<dbReference type="AlphaFoldDB" id="A2DCG6"/>
<dbReference type="KEGG" id="tva:5467455"/>
<evidence type="ECO:0000313" key="2">
    <source>
        <dbReference type="Proteomes" id="UP000001542"/>
    </source>
</evidence>
<reference evidence="1" key="1">
    <citation type="submission" date="2006-10" db="EMBL/GenBank/DDBJ databases">
        <authorList>
            <person name="Amadeo P."/>
            <person name="Zhao Q."/>
            <person name="Wortman J."/>
            <person name="Fraser-Liggett C."/>
            <person name="Carlton J."/>
        </authorList>
    </citation>
    <scope>NUCLEOTIDE SEQUENCE</scope>
    <source>
        <strain evidence="1">G3</strain>
    </source>
</reference>